<evidence type="ECO:0008006" key="5">
    <source>
        <dbReference type="Google" id="ProtNLM"/>
    </source>
</evidence>
<feature type="region of interest" description="Disordered" evidence="2">
    <location>
        <begin position="1570"/>
        <end position="1622"/>
    </location>
</feature>
<dbReference type="EMBL" id="QXFV01003095">
    <property type="protein sequence ID" value="KAE8980039.1"/>
    <property type="molecule type" value="Genomic_DNA"/>
</dbReference>
<protein>
    <recommendedName>
        <fullName evidence="5">Peptidase A2 domain-containing protein</fullName>
    </recommendedName>
</protein>
<feature type="compositionally biased region" description="Basic and acidic residues" evidence="2">
    <location>
        <begin position="150"/>
        <end position="162"/>
    </location>
</feature>
<feature type="compositionally biased region" description="Basic and acidic residues" evidence="2">
    <location>
        <begin position="580"/>
        <end position="592"/>
    </location>
</feature>
<feature type="compositionally biased region" description="Low complexity" evidence="2">
    <location>
        <begin position="237"/>
        <end position="248"/>
    </location>
</feature>
<feature type="region of interest" description="Disordered" evidence="2">
    <location>
        <begin position="537"/>
        <end position="618"/>
    </location>
</feature>
<evidence type="ECO:0000313" key="3">
    <source>
        <dbReference type="EMBL" id="KAE8980039.1"/>
    </source>
</evidence>
<feature type="coiled-coil region" evidence="1">
    <location>
        <begin position="411"/>
        <end position="473"/>
    </location>
</feature>
<dbReference type="Gene3D" id="2.40.70.10">
    <property type="entry name" value="Acid Proteases"/>
    <property type="match status" value="1"/>
</dbReference>
<proteinExistence type="predicted"/>
<gene>
    <name evidence="3" type="ORF">PR001_g24381</name>
</gene>
<dbReference type="SUPFAM" id="SSF50630">
    <property type="entry name" value="Acid proteases"/>
    <property type="match status" value="1"/>
</dbReference>
<reference evidence="3 4" key="1">
    <citation type="submission" date="2018-09" db="EMBL/GenBank/DDBJ databases">
        <title>Genomic investigation of the strawberry pathogen Phytophthora fragariae indicates pathogenicity is determined by transcriptional variation in three key races.</title>
        <authorList>
            <person name="Adams T.M."/>
            <person name="Armitage A.D."/>
            <person name="Sobczyk M.K."/>
            <person name="Bates H.J."/>
            <person name="Dunwell J.M."/>
            <person name="Nellist C.F."/>
            <person name="Harrison R.J."/>
        </authorList>
    </citation>
    <scope>NUCLEOTIDE SEQUENCE [LARGE SCALE GENOMIC DNA]</scope>
    <source>
        <strain evidence="3 4">SCRP249</strain>
    </source>
</reference>
<evidence type="ECO:0000256" key="2">
    <source>
        <dbReference type="SAM" id="MobiDB-lite"/>
    </source>
</evidence>
<dbReference type="Proteomes" id="UP000429607">
    <property type="component" value="Unassembled WGS sequence"/>
</dbReference>
<feature type="compositionally biased region" description="Polar residues" evidence="2">
    <location>
        <begin position="537"/>
        <end position="558"/>
    </location>
</feature>
<sequence>MLHEAGYEFLNQVPAWYTLSELSSVPESQIRLEIERIGYIIEAELVAWNTAVSSTTPYVRSFSESQLLASVQTAESQVGFPLDTDSDAIVDKDTQLFLGAEVVLRLRMTGLRARGSVSRIQDKSSGKRQLVSAGGATPKGRDSSGSVSETRSDFAKGSEHSMVDVGPSSDTLFMVTDKAVNLSGLSSSGSSLMSVTDVMIGTGTHMPMSGATVMRGPATGMTRSSFPGMAIAVTSPVSSTSVQTGTGTLRPEHLAQISLPGSPESKRRDEQNVEVDETRPIHQGYSGGRPDSDRFISFGTSAEVSNFDQQYQRDLTRSTANIWTDFDAEQSRKMATEVRLKAALADSRDQSTVFHEEYLKCKAASTQLSEAQQKVDVDYWKQVGDLEKVADRHVAEAAEMRKTDETRAPYYLGALKELQEAEGRAKQAELQMIHDERAAKIQVQYELGLLRLNAQAQAEHDRAVAERDEKIQRCQMAQEQLGARTYSSDQVVSSISPSTQTRVLAETLMVPPVIELVLAKLDLMFDLVHQLDRANMSQVGSARSSGKTTEARGLSQSGLVEAKSHTSDSVSKRIGNVRATEVKKRDGDRWDSDASSCGDSSQDELKSQFGPAAQTKNADTCSRTHELVQNMAPLDALEFFDERASLEDRVNWWERFMYYATMVPWDEKARSVQLKMRLSGYLEDWCAQLPDSTRLDWNRLSHVFKTEWCRSIDSKAEQYYAMTMHDSATPRKFLYRLNRAAKKADIAFDELSTDREAHICRFINTLGDTRLRTTLRGQRFDSLSELEETLKRIEGLNQDVRREDQVYEQKLRPAQNMLLDRCSPQQRRADSRVPLTEGFGGGADTGDHAHFRHEVPYGYDENIEVELTHQAPRTDALETQSRRAVQHSISAEPCYSTAVNDDENFRAAERLACKPRSEYPPYGALQRGEIRCSEGGSKRHESENCWSKLICGRCNDEGHPTQYCRSQVCSKCGDYHRRGLCDMWSALKVVRDKTRVKGSVRDFDPETIRLLLDSSDPEKPVGLVQNRVIDGPKFQGLCAFAYVGPALPCWRGDTSKCMSSANQASDYPCLTEVEDSISELEFENDVEFALTYGDRHGWWSDHVLVGGKRDTAMVHGAICNRRTQIWMDTGAMTSIMSLDLARKLKLKLRRGYRLRVSGFGDVRRYATAKATIKLALGVGVTYVMDIWVGNIGAGLDCLLGMDYMIAAGVRLCARKGVVRLPDEESLFLVGGTEINHVGLEIDVSLDETVRLQPGRSVVLPVKYHQAKPDKVEEWSGRGDQWVTQFIYGPGRKPNAVKVVNISDQVARITQHTVVACLVENGHFPQGECFVRPRSRKYHEWSALVYAAEPSAEYLRLEELVARQAELRGPPVVERPTYIWPKKLLLAKRSPKKDDAQSDGPEPKVSVYMVNTNPPVQPMSMLSQGRNASIWPPLPPGDPLLMNTESKLPTVTEVGGGSQSETSVAESIPMSDDSKLEVVSRRMAGGGIATEEAQCELERMFKAEHGDFVADPVPRLCTELLNDLGHRLVTLPELNDPSPKRDLTTVDIGEPGVTIPAIVAQVCTVLETHHSSFQGDGNAVPGPAKAKRPQRKNGDEFSGGDPRASTYLMNTPPGAIRRTARTS</sequence>
<feature type="compositionally biased region" description="Basic and acidic residues" evidence="2">
    <location>
        <begin position="264"/>
        <end position="280"/>
    </location>
</feature>
<accession>A0A6A3IAL1</accession>
<evidence type="ECO:0000256" key="1">
    <source>
        <dbReference type="SAM" id="Coils"/>
    </source>
</evidence>
<keyword evidence="1" id="KW-0175">Coiled coil</keyword>
<comment type="caution">
    <text evidence="3">The sequence shown here is derived from an EMBL/GenBank/DDBJ whole genome shotgun (WGS) entry which is preliminary data.</text>
</comment>
<feature type="region of interest" description="Disordered" evidence="2">
    <location>
        <begin position="1449"/>
        <end position="1472"/>
    </location>
</feature>
<dbReference type="Pfam" id="PF13650">
    <property type="entry name" value="Asp_protease_2"/>
    <property type="match status" value="1"/>
</dbReference>
<evidence type="ECO:0000313" key="4">
    <source>
        <dbReference type="Proteomes" id="UP000429607"/>
    </source>
</evidence>
<name>A0A6A3IAL1_9STRA</name>
<dbReference type="CDD" id="cd00303">
    <property type="entry name" value="retropepsin_like"/>
    <property type="match status" value="1"/>
</dbReference>
<dbReference type="InterPro" id="IPR021109">
    <property type="entry name" value="Peptidase_aspartic_dom_sf"/>
</dbReference>
<feature type="region of interest" description="Disordered" evidence="2">
    <location>
        <begin position="117"/>
        <end position="162"/>
    </location>
</feature>
<organism evidence="3 4">
    <name type="scientific">Phytophthora rubi</name>
    <dbReference type="NCBI Taxonomy" id="129364"/>
    <lineage>
        <taxon>Eukaryota</taxon>
        <taxon>Sar</taxon>
        <taxon>Stramenopiles</taxon>
        <taxon>Oomycota</taxon>
        <taxon>Peronosporomycetes</taxon>
        <taxon>Peronosporales</taxon>
        <taxon>Peronosporaceae</taxon>
        <taxon>Phytophthora</taxon>
    </lineage>
</organism>
<feature type="region of interest" description="Disordered" evidence="2">
    <location>
        <begin position="237"/>
        <end position="292"/>
    </location>
</feature>